<accession>A0A177AG19</accession>
<sequence length="182" mass="20950">MVELLVQNDQHCYNSQNACQSLLSSIENDRDLLSEQDWIELQKLQDFLLTFHHATLSTEACGDTIDKVLLSMDFLLEQFEDAKRVYAEDSFMSPCCNSGWAKLDKYYTLTDRSPVYIADLVLCPQWKWDYIESSWLKEWHADCKAKMQEFWESDYKLTAVSVPTQASQATESANSGVSNAFT</sequence>
<dbReference type="SUPFAM" id="SSF53098">
    <property type="entry name" value="Ribonuclease H-like"/>
    <property type="match status" value="1"/>
</dbReference>
<proteinExistence type="predicted"/>
<dbReference type="RefSeq" id="XP_024325405.1">
    <property type="nucleotide sequence ID" value="XM_024466545.1"/>
</dbReference>
<name>A0A177AG19_9PEZI</name>
<organism evidence="1">
    <name type="scientific">Pseudogymnoascus destructans</name>
    <dbReference type="NCBI Taxonomy" id="655981"/>
    <lineage>
        <taxon>Eukaryota</taxon>
        <taxon>Fungi</taxon>
        <taxon>Dikarya</taxon>
        <taxon>Ascomycota</taxon>
        <taxon>Pezizomycotina</taxon>
        <taxon>Leotiomycetes</taxon>
        <taxon>Thelebolales</taxon>
        <taxon>Thelebolaceae</taxon>
        <taxon>Pseudogymnoascus</taxon>
    </lineage>
</organism>
<protein>
    <submittedName>
        <fullName evidence="1">Phospholipase C</fullName>
    </submittedName>
</protein>
<dbReference type="Proteomes" id="UP000077154">
    <property type="component" value="Unassembled WGS sequence"/>
</dbReference>
<gene>
    <name evidence="1" type="primary">PLC1_2</name>
    <name evidence="1" type="ORF">VC83_02892</name>
</gene>
<dbReference type="OrthoDB" id="3439855at2759"/>
<dbReference type="GeneID" id="36285969"/>
<reference evidence="1" key="1">
    <citation type="submission" date="2016-03" db="EMBL/GenBank/DDBJ databases">
        <title>Updated assembly of Pseudogymnoascus destructans, the fungus causing white-nose syndrome of bats.</title>
        <authorList>
            <person name="Palmer J.M."/>
            <person name="Drees K.P."/>
            <person name="Foster J.T."/>
            <person name="Lindner D.L."/>
        </authorList>
    </citation>
    <scope>NUCLEOTIDE SEQUENCE [LARGE SCALE GENOMIC DNA]</scope>
    <source>
        <strain evidence="1">20631-21</strain>
    </source>
</reference>
<evidence type="ECO:0000313" key="1">
    <source>
        <dbReference type="EMBL" id="OAF60123.1"/>
    </source>
</evidence>
<dbReference type="AlphaFoldDB" id="A0A177AG19"/>
<dbReference type="InterPro" id="IPR012337">
    <property type="entry name" value="RNaseH-like_sf"/>
</dbReference>
<dbReference type="EMBL" id="KV441392">
    <property type="protein sequence ID" value="OAF60123.1"/>
    <property type="molecule type" value="Genomic_DNA"/>
</dbReference>